<reference evidence="1 2" key="1">
    <citation type="submission" date="2021-03" db="EMBL/GenBank/DDBJ databases">
        <title>Genomic Encyclopedia of Type Strains, Phase IV (KMG-IV): sequencing the most valuable type-strain genomes for metagenomic binning, comparative biology and taxonomic classification.</title>
        <authorList>
            <person name="Goeker M."/>
        </authorList>
    </citation>
    <scope>NUCLEOTIDE SEQUENCE [LARGE SCALE GENOMIC DNA]</scope>
    <source>
        <strain evidence="1 2">DSM 26048</strain>
    </source>
</reference>
<dbReference type="Proteomes" id="UP001519287">
    <property type="component" value="Unassembled WGS sequence"/>
</dbReference>
<gene>
    <name evidence="1" type="ORF">J2Z66_005267</name>
</gene>
<proteinExistence type="predicted"/>
<name>A0ABS4J3F4_9BACL</name>
<comment type="caution">
    <text evidence="1">The sequence shown here is derived from an EMBL/GenBank/DDBJ whole genome shotgun (WGS) entry which is preliminary data.</text>
</comment>
<organism evidence="1 2">
    <name type="scientific">Paenibacillus eucommiae</name>
    <dbReference type="NCBI Taxonomy" id="1355755"/>
    <lineage>
        <taxon>Bacteria</taxon>
        <taxon>Bacillati</taxon>
        <taxon>Bacillota</taxon>
        <taxon>Bacilli</taxon>
        <taxon>Bacillales</taxon>
        <taxon>Paenibacillaceae</taxon>
        <taxon>Paenibacillus</taxon>
    </lineage>
</organism>
<dbReference type="RefSeq" id="WP_245375829.1">
    <property type="nucleotide sequence ID" value="NZ_JAGGLB010000020.1"/>
</dbReference>
<keyword evidence="2" id="KW-1185">Reference proteome</keyword>
<evidence type="ECO:0000313" key="2">
    <source>
        <dbReference type="Proteomes" id="UP001519287"/>
    </source>
</evidence>
<evidence type="ECO:0008006" key="3">
    <source>
        <dbReference type="Google" id="ProtNLM"/>
    </source>
</evidence>
<evidence type="ECO:0000313" key="1">
    <source>
        <dbReference type="EMBL" id="MBP1993641.1"/>
    </source>
</evidence>
<accession>A0ABS4J3F4</accession>
<sequence>MKRKSKLFTKKKNSLFAFLVLLIAVFVVPRLDLLNDASVTTSSTEADVKIVFPSDRFPETAKHIKDAIAAGESPICTIDRDGAEENRKESLKGIATKKGYDRDEWPMAMCAEGGAGADIAYITPSDNRGAGSWVGNQLEKYTDGTRVEFVVE</sequence>
<protein>
    <recommendedName>
        <fullName evidence="3">DNA-entry nuclease</fullName>
    </recommendedName>
</protein>
<dbReference type="EMBL" id="JAGGLB010000020">
    <property type="protein sequence ID" value="MBP1993641.1"/>
    <property type="molecule type" value="Genomic_DNA"/>
</dbReference>